<dbReference type="AlphaFoldDB" id="A0A9D5A4Q2"/>
<protein>
    <submittedName>
        <fullName evidence="2">Uncharacterized protein</fullName>
    </submittedName>
</protein>
<gene>
    <name evidence="2" type="ORF">KIW84_061629</name>
</gene>
<feature type="region of interest" description="Disordered" evidence="1">
    <location>
        <begin position="40"/>
        <end position="93"/>
    </location>
</feature>
<evidence type="ECO:0000313" key="3">
    <source>
        <dbReference type="Proteomes" id="UP001058974"/>
    </source>
</evidence>
<comment type="caution">
    <text evidence="2">The sequence shown here is derived from an EMBL/GenBank/DDBJ whole genome shotgun (WGS) entry which is preliminary data.</text>
</comment>
<sequence length="134" mass="14962">MGCRSVVMVHEQVKRLVVPVTFFSSVSNSHNLLLQNTTSRISPYFPSTSENPSFRLQGSLRRHPNNRPPHSPLTSEPPPFPPPHSSSQQSQPCRYSQNFLCANAKAKFDETVEAHIKPGIDSKRTELGDSMSTM</sequence>
<accession>A0A9D5A4Q2</accession>
<proteinExistence type="predicted"/>
<keyword evidence="3" id="KW-1185">Reference proteome</keyword>
<dbReference type="Gene3D" id="3.30.190.20">
    <property type="match status" value="1"/>
</dbReference>
<dbReference type="Gramene" id="Psat06G0162900-T1">
    <property type="protein sequence ID" value="KAI5395091.1"/>
    <property type="gene ID" value="KIW84_061629"/>
</dbReference>
<reference evidence="2 3" key="1">
    <citation type="journal article" date="2022" name="Nat. Genet.">
        <title>Improved pea reference genome and pan-genome highlight genomic features and evolutionary characteristics.</title>
        <authorList>
            <person name="Yang T."/>
            <person name="Liu R."/>
            <person name="Luo Y."/>
            <person name="Hu S."/>
            <person name="Wang D."/>
            <person name="Wang C."/>
            <person name="Pandey M.K."/>
            <person name="Ge S."/>
            <person name="Xu Q."/>
            <person name="Li N."/>
            <person name="Li G."/>
            <person name="Huang Y."/>
            <person name="Saxena R.K."/>
            <person name="Ji Y."/>
            <person name="Li M."/>
            <person name="Yan X."/>
            <person name="He Y."/>
            <person name="Liu Y."/>
            <person name="Wang X."/>
            <person name="Xiang C."/>
            <person name="Varshney R.K."/>
            <person name="Ding H."/>
            <person name="Gao S."/>
            <person name="Zong X."/>
        </authorList>
    </citation>
    <scope>NUCLEOTIDE SEQUENCE [LARGE SCALE GENOMIC DNA]</scope>
    <source>
        <strain evidence="2 3">cv. Zhongwan 6</strain>
    </source>
</reference>
<evidence type="ECO:0000256" key="1">
    <source>
        <dbReference type="SAM" id="MobiDB-lite"/>
    </source>
</evidence>
<dbReference type="Proteomes" id="UP001058974">
    <property type="component" value="Chromosome 6"/>
</dbReference>
<dbReference type="EMBL" id="JAMSHJ010000006">
    <property type="protein sequence ID" value="KAI5395091.1"/>
    <property type="molecule type" value="Genomic_DNA"/>
</dbReference>
<evidence type="ECO:0000313" key="2">
    <source>
        <dbReference type="EMBL" id="KAI5395091.1"/>
    </source>
</evidence>
<organism evidence="2 3">
    <name type="scientific">Pisum sativum</name>
    <name type="common">Garden pea</name>
    <name type="synonym">Lathyrus oleraceus</name>
    <dbReference type="NCBI Taxonomy" id="3888"/>
    <lineage>
        <taxon>Eukaryota</taxon>
        <taxon>Viridiplantae</taxon>
        <taxon>Streptophyta</taxon>
        <taxon>Embryophyta</taxon>
        <taxon>Tracheophyta</taxon>
        <taxon>Spermatophyta</taxon>
        <taxon>Magnoliopsida</taxon>
        <taxon>eudicotyledons</taxon>
        <taxon>Gunneridae</taxon>
        <taxon>Pentapetalae</taxon>
        <taxon>rosids</taxon>
        <taxon>fabids</taxon>
        <taxon>Fabales</taxon>
        <taxon>Fabaceae</taxon>
        <taxon>Papilionoideae</taxon>
        <taxon>50 kb inversion clade</taxon>
        <taxon>NPAAA clade</taxon>
        <taxon>Hologalegina</taxon>
        <taxon>IRL clade</taxon>
        <taxon>Fabeae</taxon>
        <taxon>Lathyrus</taxon>
    </lineage>
</organism>
<feature type="compositionally biased region" description="Polar residues" evidence="1">
    <location>
        <begin position="40"/>
        <end position="56"/>
    </location>
</feature>
<feature type="compositionally biased region" description="Pro residues" evidence="1">
    <location>
        <begin position="66"/>
        <end position="84"/>
    </location>
</feature>
<name>A0A9D5A4Q2_PEA</name>